<keyword evidence="1" id="KW-1133">Transmembrane helix</keyword>
<dbReference type="EMBL" id="JAADJZ010000006">
    <property type="protein sequence ID" value="KAF2873971.1"/>
    <property type="molecule type" value="Genomic_DNA"/>
</dbReference>
<sequence>MLATKPIETISVCMGVAYCHHCFVVFVEWVEGRMSESVLFCFWYFLVPLGLFSIGVATGALHRFLDDWEAACHLAAAFYMLGTIACYVVLGTFMRIEFLLWYIFLLPSCIALFAVGAALMVEQFLDFKSDSAECDGRSEPAVEDEVDEGWRTDTSPCC</sequence>
<name>A0A7C8ICZ6_9PLEO</name>
<comment type="caution">
    <text evidence="2">The sequence shown here is derived from an EMBL/GenBank/DDBJ whole genome shotgun (WGS) entry which is preliminary data.</text>
</comment>
<reference evidence="2 3" key="1">
    <citation type="submission" date="2020-01" db="EMBL/GenBank/DDBJ databases">
        <authorList>
            <consortium name="DOE Joint Genome Institute"/>
            <person name="Haridas S."/>
            <person name="Albert R."/>
            <person name="Binder M."/>
            <person name="Bloem J."/>
            <person name="Labutti K."/>
            <person name="Salamov A."/>
            <person name="Andreopoulos B."/>
            <person name="Baker S.E."/>
            <person name="Barry K."/>
            <person name="Bills G."/>
            <person name="Bluhm B.H."/>
            <person name="Cannon C."/>
            <person name="Castanera R."/>
            <person name="Culley D.E."/>
            <person name="Daum C."/>
            <person name="Ezra D."/>
            <person name="Gonzalez J.B."/>
            <person name="Henrissat B."/>
            <person name="Kuo A."/>
            <person name="Liang C."/>
            <person name="Lipzen A."/>
            <person name="Lutzoni F."/>
            <person name="Magnuson J."/>
            <person name="Mondo S."/>
            <person name="Nolan M."/>
            <person name="Ohm R."/>
            <person name="Pangilinan J."/>
            <person name="Park H.-J.H."/>
            <person name="Ramirez L."/>
            <person name="Alfaro M."/>
            <person name="Sun H."/>
            <person name="Tritt A."/>
            <person name="Yoshinaga Y."/>
            <person name="Zwiers L.-H.L."/>
            <person name="Turgeon B.G."/>
            <person name="Goodwin S.B."/>
            <person name="Spatafora J.W."/>
            <person name="Crous P.W."/>
            <person name="Grigoriev I.V."/>
        </authorList>
    </citation>
    <scope>NUCLEOTIDE SEQUENCE [LARGE SCALE GENOMIC DNA]</scope>
    <source>
        <strain evidence="2 3">CBS 611.86</strain>
    </source>
</reference>
<evidence type="ECO:0000313" key="2">
    <source>
        <dbReference type="EMBL" id="KAF2873971.1"/>
    </source>
</evidence>
<feature type="transmembrane region" description="Helical" evidence="1">
    <location>
        <begin position="42"/>
        <end position="62"/>
    </location>
</feature>
<keyword evidence="1" id="KW-0472">Membrane</keyword>
<evidence type="ECO:0000256" key="1">
    <source>
        <dbReference type="SAM" id="Phobius"/>
    </source>
</evidence>
<keyword evidence="1" id="KW-0812">Transmembrane</keyword>
<evidence type="ECO:0000313" key="3">
    <source>
        <dbReference type="Proteomes" id="UP000481861"/>
    </source>
</evidence>
<organism evidence="2 3">
    <name type="scientific">Massariosphaeria phaeospora</name>
    <dbReference type="NCBI Taxonomy" id="100035"/>
    <lineage>
        <taxon>Eukaryota</taxon>
        <taxon>Fungi</taxon>
        <taxon>Dikarya</taxon>
        <taxon>Ascomycota</taxon>
        <taxon>Pezizomycotina</taxon>
        <taxon>Dothideomycetes</taxon>
        <taxon>Pleosporomycetidae</taxon>
        <taxon>Pleosporales</taxon>
        <taxon>Pleosporales incertae sedis</taxon>
        <taxon>Massariosphaeria</taxon>
    </lineage>
</organism>
<accession>A0A7C8ICZ6</accession>
<proteinExistence type="predicted"/>
<dbReference type="AlphaFoldDB" id="A0A7C8ICZ6"/>
<protein>
    <recommendedName>
        <fullName evidence="4">Transmembrane protein</fullName>
    </recommendedName>
</protein>
<keyword evidence="3" id="KW-1185">Reference proteome</keyword>
<evidence type="ECO:0008006" key="4">
    <source>
        <dbReference type="Google" id="ProtNLM"/>
    </source>
</evidence>
<feature type="transmembrane region" description="Helical" evidence="1">
    <location>
        <begin position="12"/>
        <end position="30"/>
    </location>
</feature>
<feature type="transmembrane region" description="Helical" evidence="1">
    <location>
        <begin position="99"/>
        <end position="121"/>
    </location>
</feature>
<dbReference type="Proteomes" id="UP000481861">
    <property type="component" value="Unassembled WGS sequence"/>
</dbReference>
<feature type="transmembrane region" description="Helical" evidence="1">
    <location>
        <begin position="74"/>
        <end position="93"/>
    </location>
</feature>
<gene>
    <name evidence="2" type="ORF">BDV95DRAFT_318048</name>
</gene>